<keyword evidence="4 10" id="KW-0812">Transmembrane</keyword>
<dbReference type="EMBL" id="PNIK01000034">
    <property type="protein sequence ID" value="PMP67995.1"/>
    <property type="molecule type" value="Genomic_DNA"/>
</dbReference>
<evidence type="ECO:0000256" key="5">
    <source>
        <dbReference type="ARBA" id="ARBA00022927"/>
    </source>
</evidence>
<dbReference type="Gene3D" id="1.20.5.3310">
    <property type="match status" value="1"/>
</dbReference>
<dbReference type="GO" id="GO:0043953">
    <property type="term" value="P:protein transport by the Tat complex"/>
    <property type="evidence" value="ECO:0007669"/>
    <property type="project" value="InterPro"/>
</dbReference>
<dbReference type="GO" id="GO:0008320">
    <property type="term" value="F:protein transmembrane transporter activity"/>
    <property type="evidence" value="ECO:0007669"/>
    <property type="project" value="InterPro"/>
</dbReference>
<organism evidence="11 12">
    <name type="scientific">Thermodesulfobacterium geofontis</name>
    <dbReference type="NCBI Taxonomy" id="1295609"/>
    <lineage>
        <taxon>Bacteria</taxon>
        <taxon>Pseudomonadati</taxon>
        <taxon>Thermodesulfobacteriota</taxon>
        <taxon>Thermodesulfobacteria</taxon>
        <taxon>Thermodesulfobacteriales</taxon>
        <taxon>Thermodesulfobacteriaceae</taxon>
        <taxon>Thermodesulfobacterium</taxon>
    </lineage>
</organism>
<evidence type="ECO:0000313" key="11">
    <source>
        <dbReference type="EMBL" id="PMP67995.1"/>
    </source>
</evidence>
<evidence type="ECO:0000256" key="2">
    <source>
        <dbReference type="ARBA" id="ARBA00022448"/>
    </source>
</evidence>
<keyword evidence="2" id="KW-0813">Transport</keyword>
<evidence type="ECO:0000313" key="12">
    <source>
        <dbReference type="Proteomes" id="UP000235460"/>
    </source>
</evidence>
<evidence type="ECO:0000256" key="3">
    <source>
        <dbReference type="ARBA" id="ARBA00022475"/>
    </source>
</evidence>
<feature type="transmembrane region" description="Helical" evidence="10">
    <location>
        <begin position="6"/>
        <end position="22"/>
    </location>
</feature>
<dbReference type="PANTHER" id="PTHR33162">
    <property type="entry name" value="SEC-INDEPENDENT PROTEIN TRANSLOCASE PROTEIN TATA, CHLOROPLASTIC"/>
    <property type="match status" value="1"/>
</dbReference>
<evidence type="ECO:0000256" key="4">
    <source>
        <dbReference type="ARBA" id="ARBA00022692"/>
    </source>
</evidence>
<keyword evidence="7" id="KW-0811">Translocation</keyword>
<dbReference type="PRINTS" id="PR01506">
    <property type="entry name" value="TATBPROTEIN"/>
</dbReference>
<name>A0A2N7PPH9_9BACT</name>
<sequence>MFNIGFSEAVIIFLVALIVLGPEKLPELGKFLGKLSLELKKSIEEIKRELEVEELEKEIKEEVEEAKKEIEKLKEESTDILKDPFKSDEKNNLS</sequence>
<dbReference type="InterPro" id="IPR003369">
    <property type="entry name" value="TatA/B/E"/>
</dbReference>
<dbReference type="Proteomes" id="UP000235460">
    <property type="component" value="Unassembled WGS sequence"/>
</dbReference>
<keyword evidence="3" id="KW-1003">Cell membrane</keyword>
<comment type="caution">
    <text evidence="11">The sequence shown here is derived from an EMBL/GenBank/DDBJ whole genome shotgun (WGS) entry which is preliminary data.</text>
</comment>
<keyword evidence="8 10" id="KW-0472">Membrane</keyword>
<dbReference type="GO" id="GO:0016020">
    <property type="term" value="C:membrane"/>
    <property type="evidence" value="ECO:0007669"/>
    <property type="project" value="UniProtKB-SubCell"/>
</dbReference>
<dbReference type="NCBIfam" id="TIGR01410">
    <property type="entry name" value="tatB"/>
    <property type="match status" value="1"/>
</dbReference>
<proteinExistence type="predicted"/>
<dbReference type="AlphaFoldDB" id="A0A2N7PPH9"/>
<keyword evidence="6 10" id="KW-1133">Transmembrane helix</keyword>
<evidence type="ECO:0000256" key="7">
    <source>
        <dbReference type="ARBA" id="ARBA00023010"/>
    </source>
</evidence>
<dbReference type="PANTHER" id="PTHR33162:SF1">
    <property type="entry name" value="SEC-INDEPENDENT PROTEIN TRANSLOCASE PROTEIN TATA, CHLOROPLASTIC"/>
    <property type="match status" value="1"/>
</dbReference>
<evidence type="ECO:0000256" key="6">
    <source>
        <dbReference type="ARBA" id="ARBA00022989"/>
    </source>
</evidence>
<dbReference type="InterPro" id="IPR018448">
    <property type="entry name" value="TatB"/>
</dbReference>
<keyword evidence="5" id="KW-0653">Protein transport</keyword>
<dbReference type="Pfam" id="PF02416">
    <property type="entry name" value="TatA_B_E"/>
    <property type="match status" value="1"/>
</dbReference>
<reference evidence="11 12" key="1">
    <citation type="submission" date="2018-01" db="EMBL/GenBank/DDBJ databases">
        <title>Metagenomic assembled genomes from two thermal pools in the Uzon Caldera, Kamchatka, Russia.</title>
        <authorList>
            <person name="Wilkins L."/>
            <person name="Ettinger C."/>
        </authorList>
    </citation>
    <scope>NUCLEOTIDE SEQUENCE [LARGE SCALE GENOMIC DNA]</scope>
    <source>
        <strain evidence="11">ZAV-08</strain>
    </source>
</reference>
<feature type="coiled-coil region" evidence="9">
    <location>
        <begin position="36"/>
        <end position="83"/>
    </location>
</feature>
<evidence type="ECO:0000256" key="9">
    <source>
        <dbReference type="SAM" id="Coils"/>
    </source>
</evidence>
<gene>
    <name evidence="11" type="primary">tatB</name>
    <name evidence="11" type="ORF">C0190_02320</name>
</gene>
<keyword evidence="9" id="KW-0175">Coiled coil</keyword>
<evidence type="ECO:0000256" key="1">
    <source>
        <dbReference type="ARBA" id="ARBA00004167"/>
    </source>
</evidence>
<evidence type="ECO:0000256" key="8">
    <source>
        <dbReference type="ARBA" id="ARBA00023136"/>
    </source>
</evidence>
<accession>A0A2N7PPH9</accession>
<protein>
    <submittedName>
        <fullName evidence="11">Twin-arginine translocase subunit TatB</fullName>
    </submittedName>
</protein>
<evidence type="ECO:0000256" key="10">
    <source>
        <dbReference type="SAM" id="Phobius"/>
    </source>
</evidence>
<comment type="subcellular location">
    <subcellularLocation>
        <location evidence="1">Membrane</location>
        <topology evidence="1">Single-pass membrane protein</topology>
    </subcellularLocation>
</comment>